<dbReference type="InterPro" id="IPR045397">
    <property type="entry name" value="TumE-like"/>
</dbReference>
<organism evidence="1 2">
    <name type="scientific">Natronoarchaeum philippinense</name>
    <dbReference type="NCBI Taxonomy" id="558529"/>
    <lineage>
        <taxon>Archaea</taxon>
        <taxon>Methanobacteriati</taxon>
        <taxon>Methanobacteriota</taxon>
        <taxon>Stenosarchaea group</taxon>
        <taxon>Halobacteria</taxon>
        <taxon>Halobacteriales</taxon>
        <taxon>Natronoarchaeaceae</taxon>
    </lineage>
</organism>
<dbReference type="Pfam" id="PF20126">
    <property type="entry name" value="TumE"/>
    <property type="match status" value="1"/>
</dbReference>
<protein>
    <submittedName>
        <fullName evidence="1">Uncharacterized protein</fullName>
    </submittedName>
</protein>
<dbReference type="Proteomes" id="UP000219453">
    <property type="component" value="Unassembled WGS sequence"/>
</dbReference>
<sequence length="154" mass="17771">MGQPPENSGSKSAGPPDRQTLRLIERHLESDPLVAETVFDPDSYEPRLLHVRLDTGRYPEAVTAARIDIRWFMTGDFSIHYVEDRGQGQQWECRWDRHPNTHNSRLHFHEPPTATEITDLDLSSVHPLDVYSTVLTAIEQRLENLWATRNQSTE</sequence>
<name>A0A285P1H5_NATPI</name>
<dbReference type="EMBL" id="OBEJ01000003">
    <property type="protein sequence ID" value="SNZ15308.1"/>
    <property type="molecule type" value="Genomic_DNA"/>
</dbReference>
<gene>
    <name evidence="1" type="ORF">SAMN06269185_2454</name>
</gene>
<dbReference type="AlphaFoldDB" id="A0A285P1H5"/>
<dbReference type="RefSeq" id="WP_097009366.1">
    <property type="nucleotide sequence ID" value="NZ_OBEJ01000003.1"/>
</dbReference>
<proteinExistence type="predicted"/>
<keyword evidence="2" id="KW-1185">Reference proteome</keyword>
<evidence type="ECO:0000313" key="1">
    <source>
        <dbReference type="EMBL" id="SNZ15308.1"/>
    </source>
</evidence>
<evidence type="ECO:0000313" key="2">
    <source>
        <dbReference type="Proteomes" id="UP000219453"/>
    </source>
</evidence>
<accession>A0A285P1H5</accession>
<reference evidence="1 2" key="1">
    <citation type="submission" date="2017-09" db="EMBL/GenBank/DDBJ databases">
        <authorList>
            <person name="Ehlers B."/>
            <person name="Leendertz F.H."/>
        </authorList>
    </citation>
    <scope>NUCLEOTIDE SEQUENCE [LARGE SCALE GENOMIC DNA]</scope>
    <source>
        <strain evidence="1 2">DSM 27208</strain>
    </source>
</reference>